<sequence>MKKNLLILTSALLLSVASHAQTLDEVVSKHITAIGGRANLNAFKSAKYTQSTIAPGQTIDATATVIFDKAVRIDMSMGGTDIVVATKGDAGWAKQGNAQAKDVPADQLKAITESVTLPGLELANASMKGQKIDFKGKETIDGKAYYALTIPIQGGISTFYLDPATYLVALRKGSVQAMGQTLDTKLEYDEYKKAGSITLPYRVKTEAMGQSATVRLTAFEANPAIDEAIFTKPKQ</sequence>
<keyword evidence="2" id="KW-0449">Lipoprotein</keyword>
<comment type="caution">
    <text evidence="2">The sequence shown here is derived from an EMBL/GenBank/DDBJ whole genome shotgun (WGS) entry which is preliminary data.</text>
</comment>
<dbReference type="RefSeq" id="WP_166693737.1">
    <property type="nucleotide sequence ID" value="NZ_WAEL01000010.1"/>
</dbReference>
<proteinExistence type="predicted"/>
<dbReference type="EMBL" id="WAEL01000010">
    <property type="protein sequence ID" value="NID13117.1"/>
    <property type="molecule type" value="Genomic_DNA"/>
</dbReference>
<organism evidence="2 3">
    <name type="scientific">Fibrivirga algicola</name>
    <dbReference type="NCBI Taxonomy" id="2950420"/>
    <lineage>
        <taxon>Bacteria</taxon>
        <taxon>Pseudomonadati</taxon>
        <taxon>Bacteroidota</taxon>
        <taxon>Cytophagia</taxon>
        <taxon>Cytophagales</taxon>
        <taxon>Spirosomataceae</taxon>
        <taxon>Fibrivirga</taxon>
    </lineage>
</organism>
<dbReference type="Gene3D" id="2.50.20.20">
    <property type="match status" value="1"/>
</dbReference>
<name>A0ABX0QQ84_9BACT</name>
<evidence type="ECO:0000313" key="3">
    <source>
        <dbReference type="Proteomes" id="UP000606008"/>
    </source>
</evidence>
<dbReference type="Proteomes" id="UP000606008">
    <property type="component" value="Unassembled WGS sequence"/>
</dbReference>
<evidence type="ECO:0000256" key="1">
    <source>
        <dbReference type="SAM" id="SignalP"/>
    </source>
</evidence>
<reference evidence="2" key="1">
    <citation type="submission" date="2024-05" db="EMBL/GenBank/DDBJ databases">
        <authorList>
            <person name="Jung D.-H."/>
        </authorList>
    </citation>
    <scope>NUCLEOTIDE SEQUENCE</scope>
    <source>
        <strain evidence="2">JA-25</strain>
    </source>
</reference>
<accession>A0ABX0QQ84</accession>
<feature type="signal peptide" evidence="1">
    <location>
        <begin position="1"/>
        <end position="20"/>
    </location>
</feature>
<keyword evidence="1" id="KW-0732">Signal</keyword>
<evidence type="ECO:0000313" key="2">
    <source>
        <dbReference type="EMBL" id="NID13117.1"/>
    </source>
</evidence>
<keyword evidence="3" id="KW-1185">Reference proteome</keyword>
<protein>
    <submittedName>
        <fullName evidence="2">Outer membrane lipoprotein-sorting protein</fullName>
    </submittedName>
</protein>
<gene>
    <name evidence="2" type="ORF">F7231_23290</name>
</gene>
<feature type="chain" id="PRO_5046835874" evidence="1">
    <location>
        <begin position="21"/>
        <end position="235"/>
    </location>
</feature>